<dbReference type="RefSeq" id="WP_184302452.1">
    <property type="nucleotide sequence ID" value="NZ_JACHXU010000002.1"/>
</dbReference>
<name>A0A7W5DW69_9BACT</name>
<feature type="chain" id="PRO_5031539929" description="Secreted protein" evidence="1">
    <location>
        <begin position="23"/>
        <end position="65"/>
    </location>
</feature>
<protein>
    <recommendedName>
        <fullName evidence="4">Secreted protein</fullName>
    </recommendedName>
</protein>
<dbReference type="Proteomes" id="UP000536179">
    <property type="component" value="Unassembled WGS sequence"/>
</dbReference>
<comment type="caution">
    <text evidence="2">The sequence shown here is derived from an EMBL/GenBank/DDBJ whole genome shotgun (WGS) entry which is preliminary data.</text>
</comment>
<evidence type="ECO:0000256" key="1">
    <source>
        <dbReference type="SAM" id="SignalP"/>
    </source>
</evidence>
<dbReference type="AlphaFoldDB" id="A0A7W5DW69"/>
<dbReference type="EMBL" id="JACHXU010000002">
    <property type="protein sequence ID" value="MBB3204812.1"/>
    <property type="molecule type" value="Genomic_DNA"/>
</dbReference>
<keyword evidence="3" id="KW-1185">Reference proteome</keyword>
<proteinExistence type="predicted"/>
<sequence length="65" mass="7192">MKRLVVCSYSCLWLLSLCLTLAVCTQTGCGNSGNSLSQDVTPSDIESYEQMLKESQERANAEEKE</sequence>
<evidence type="ECO:0000313" key="3">
    <source>
        <dbReference type="Proteomes" id="UP000536179"/>
    </source>
</evidence>
<gene>
    <name evidence="2" type="ORF">FHS27_000579</name>
</gene>
<feature type="signal peptide" evidence="1">
    <location>
        <begin position="1"/>
        <end position="22"/>
    </location>
</feature>
<organism evidence="2 3">
    <name type="scientific">Aporhodopirellula rubra</name>
    <dbReference type="NCBI Taxonomy" id="980271"/>
    <lineage>
        <taxon>Bacteria</taxon>
        <taxon>Pseudomonadati</taxon>
        <taxon>Planctomycetota</taxon>
        <taxon>Planctomycetia</taxon>
        <taxon>Pirellulales</taxon>
        <taxon>Pirellulaceae</taxon>
        <taxon>Aporhodopirellula</taxon>
    </lineage>
</organism>
<reference evidence="2 3" key="1">
    <citation type="submission" date="2020-08" db="EMBL/GenBank/DDBJ databases">
        <title>Genomic Encyclopedia of Type Strains, Phase III (KMG-III): the genomes of soil and plant-associated and newly described type strains.</title>
        <authorList>
            <person name="Whitman W."/>
        </authorList>
    </citation>
    <scope>NUCLEOTIDE SEQUENCE [LARGE SCALE GENOMIC DNA]</scope>
    <source>
        <strain evidence="2 3">CECT 8075</strain>
    </source>
</reference>
<evidence type="ECO:0008006" key="4">
    <source>
        <dbReference type="Google" id="ProtNLM"/>
    </source>
</evidence>
<keyword evidence="1" id="KW-0732">Signal</keyword>
<accession>A0A7W5DW69</accession>
<evidence type="ECO:0000313" key="2">
    <source>
        <dbReference type="EMBL" id="MBB3204812.1"/>
    </source>
</evidence>